<dbReference type="InterPro" id="IPR001505">
    <property type="entry name" value="Copper_CuA"/>
</dbReference>
<dbReference type="GO" id="GO:0005507">
    <property type="term" value="F:copper ion binding"/>
    <property type="evidence" value="ECO:0007669"/>
    <property type="project" value="InterPro"/>
</dbReference>
<keyword evidence="7" id="KW-0679">Respiratory chain</keyword>
<dbReference type="EC" id="7.1.1.9" evidence="4"/>
<reference evidence="23 24" key="1">
    <citation type="journal article" date="2015" name="Stand. Genomic Sci.">
        <title>Genomic Encyclopedia of Bacterial and Archaeal Type Strains, Phase III: the genomes of soil and plant-associated and newly described type strains.</title>
        <authorList>
            <person name="Whitman W.B."/>
            <person name="Woyke T."/>
            <person name="Klenk H.P."/>
            <person name="Zhou Y."/>
            <person name="Lilburn T.G."/>
            <person name="Beck B.J."/>
            <person name="De Vos P."/>
            <person name="Vandamme P."/>
            <person name="Eisen J.A."/>
            <person name="Garrity G."/>
            <person name="Hugenholtz P."/>
            <person name="Kyrpides N.C."/>
        </authorList>
    </citation>
    <scope>NUCLEOTIDE SEQUENCE [LARGE SCALE GENOMIC DNA]</scope>
    <source>
        <strain evidence="23 24">CGMCC 1.10822</strain>
    </source>
</reference>
<evidence type="ECO:0000256" key="5">
    <source>
        <dbReference type="ARBA" id="ARBA00022448"/>
    </source>
</evidence>
<evidence type="ECO:0000256" key="8">
    <source>
        <dbReference type="ARBA" id="ARBA00022692"/>
    </source>
</evidence>
<dbReference type="Proteomes" id="UP000318431">
    <property type="component" value="Unassembled WGS sequence"/>
</dbReference>
<dbReference type="GO" id="GO:0016491">
    <property type="term" value="F:oxidoreductase activity"/>
    <property type="evidence" value="ECO:0007669"/>
    <property type="project" value="InterPro"/>
</dbReference>
<dbReference type="Gene3D" id="2.60.40.420">
    <property type="entry name" value="Cupredoxins - blue copper proteins"/>
    <property type="match status" value="1"/>
</dbReference>
<dbReference type="InterPro" id="IPR002429">
    <property type="entry name" value="CcO_II-like_C"/>
</dbReference>
<feature type="transmembrane region" description="Helical" evidence="20">
    <location>
        <begin position="84"/>
        <end position="105"/>
    </location>
</feature>
<organism evidence="23 24">
    <name type="scientific">Pseudoduganella lurida</name>
    <dbReference type="NCBI Taxonomy" id="1036180"/>
    <lineage>
        <taxon>Bacteria</taxon>
        <taxon>Pseudomonadati</taxon>
        <taxon>Pseudomonadota</taxon>
        <taxon>Betaproteobacteria</taxon>
        <taxon>Burkholderiales</taxon>
        <taxon>Oxalobacteraceae</taxon>
        <taxon>Telluria group</taxon>
        <taxon>Pseudoduganella</taxon>
    </lineage>
</organism>
<sequence length="334" mass="36538">MTGTAVSTQTAATQQVLQNALQPEGPQAQAIFGLWNFTLALCTVVFAVIVLAFLYALWRAPRGHAGTAPDLGSLARPERRVHGIVLWGTVISAVGLVMLLVADVWTARALARLPLKEAVNIELVGHMWWWEARYLSDDPTQRFTTANELRLPVGRPVLVSLKSRDVIHTLWVPNLAGKRDMIPGRSTTIALQADRPGVYRAQCAEFCGLEHALMALPVTAQAPADYEQWAAAQRKPSVEPDTDRRRRGRDVFLGTTCVMCHTVAGTTARGTLGPDLTHFASRPTLAAGALKNDRANLQAWIVDPQRFKPGANMPAHPFPADDMTALLDYLESLK</sequence>
<evidence type="ECO:0000256" key="12">
    <source>
        <dbReference type="ARBA" id="ARBA00022989"/>
    </source>
</evidence>
<dbReference type="AlphaFoldDB" id="A0A562R7B4"/>
<keyword evidence="9 19" id="KW-0479">Metal-binding</keyword>
<dbReference type="GO" id="GO:0020037">
    <property type="term" value="F:heme binding"/>
    <property type="evidence" value="ECO:0007669"/>
    <property type="project" value="InterPro"/>
</dbReference>
<protein>
    <recommendedName>
        <fullName evidence="4">cytochrome-c oxidase</fullName>
        <ecNumber evidence="4">7.1.1.9</ecNumber>
    </recommendedName>
    <alternativeName>
        <fullName evidence="17">Cytochrome aa3 subunit 2</fullName>
    </alternativeName>
</protein>
<dbReference type="SUPFAM" id="SSF49503">
    <property type="entry name" value="Cupredoxins"/>
    <property type="match status" value="1"/>
</dbReference>
<keyword evidence="10" id="KW-1278">Translocase</keyword>
<evidence type="ECO:0000256" key="11">
    <source>
        <dbReference type="ARBA" id="ARBA00022982"/>
    </source>
</evidence>
<dbReference type="EMBL" id="VLLB01000005">
    <property type="protein sequence ID" value="TWI64310.1"/>
    <property type="molecule type" value="Genomic_DNA"/>
</dbReference>
<dbReference type="Gene3D" id="1.10.287.90">
    <property type="match status" value="1"/>
</dbReference>
<evidence type="ECO:0000256" key="13">
    <source>
        <dbReference type="ARBA" id="ARBA00023004"/>
    </source>
</evidence>
<dbReference type="GO" id="GO:0004129">
    <property type="term" value="F:cytochrome-c oxidase activity"/>
    <property type="evidence" value="ECO:0007669"/>
    <property type="project" value="UniProtKB-EC"/>
</dbReference>
<accession>A0A562R7B4</accession>
<evidence type="ECO:0000256" key="10">
    <source>
        <dbReference type="ARBA" id="ARBA00022967"/>
    </source>
</evidence>
<dbReference type="Pfam" id="PF00034">
    <property type="entry name" value="Cytochrom_C"/>
    <property type="match status" value="1"/>
</dbReference>
<comment type="catalytic activity">
    <reaction evidence="18">
        <text>4 Fe(II)-[cytochrome c] + O2 + 8 H(+)(in) = 4 Fe(III)-[cytochrome c] + 2 H2O + 4 H(+)(out)</text>
        <dbReference type="Rhea" id="RHEA:11436"/>
        <dbReference type="Rhea" id="RHEA-COMP:10350"/>
        <dbReference type="Rhea" id="RHEA-COMP:14399"/>
        <dbReference type="ChEBI" id="CHEBI:15377"/>
        <dbReference type="ChEBI" id="CHEBI:15378"/>
        <dbReference type="ChEBI" id="CHEBI:15379"/>
        <dbReference type="ChEBI" id="CHEBI:29033"/>
        <dbReference type="ChEBI" id="CHEBI:29034"/>
        <dbReference type="EC" id="7.1.1.9"/>
    </reaction>
</comment>
<keyword evidence="5" id="KW-0813">Transport</keyword>
<evidence type="ECO:0000259" key="22">
    <source>
        <dbReference type="PROSITE" id="PS51007"/>
    </source>
</evidence>
<dbReference type="InterPro" id="IPR036909">
    <property type="entry name" value="Cyt_c-like_dom_sf"/>
</dbReference>
<evidence type="ECO:0000256" key="6">
    <source>
        <dbReference type="ARBA" id="ARBA00022617"/>
    </source>
</evidence>
<dbReference type="GO" id="GO:0042773">
    <property type="term" value="P:ATP synthesis coupled electron transport"/>
    <property type="evidence" value="ECO:0007669"/>
    <property type="project" value="TreeGrafter"/>
</dbReference>
<dbReference type="Pfam" id="PF00116">
    <property type="entry name" value="COX2"/>
    <property type="match status" value="1"/>
</dbReference>
<proteinExistence type="inferred from homology"/>
<dbReference type="InterPro" id="IPR009056">
    <property type="entry name" value="Cyt_c-like_dom"/>
</dbReference>
<keyword evidence="11" id="KW-0249">Electron transport</keyword>
<comment type="similarity">
    <text evidence="3">Belongs to the cytochrome c oxidase subunit 2 family.</text>
</comment>
<keyword evidence="13 19" id="KW-0408">Iron</keyword>
<dbReference type="InterPro" id="IPR036257">
    <property type="entry name" value="Cyt_c_oxidase_su2_TM_sf"/>
</dbReference>
<evidence type="ECO:0000256" key="17">
    <source>
        <dbReference type="ARBA" id="ARBA00031399"/>
    </source>
</evidence>
<evidence type="ECO:0000256" key="15">
    <source>
        <dbReference type="ARBA" id="ARBA00023136"/>
    </source>
</evidence>
<dbReference type="PROSITE" id="PS51007">
    <property type="entry name" value="CYTC"/>
    <property type="match status" value="1"/>
</dbReference>
<evidence type="ECO:0000256" key="16">
    <source>
        <dbReference type="ARBA" id="ARBA00024688"/>
    </source>
</evidence>
<dbReference type="InterPro" id="IPR034236">
    <property type="entry name" value="CuRO_CcO_Caa3_II"/>
</dbReference>
<evidence type="ECO:0000256" key="18">
    <source>
        <dbReference type="ARBA" id="ARBA00047816"/>
    </source>
</evidence>
<keyword evidence="14" id="KW-0186">Copper</keyword>
<evidence type="ECO:0000256" key="19">
    <source>
        <dbReference type="PROSITE-ProRule" id="PRU00433"/>
    </source>
</evidence>
<evidence type="ECO:0000256" key="7">
    <source>
        <dbReference type="ARBA" id="ARBA00022660"/>
    </source>
</evidence>
<evidence type="ECO:0000313" key="24">
    <source>
        <dbReference type="Proteomes" id="UP000318431"/>
    </source>
</evidence>
<evidence type="ECO:0000256" key="2">
    <source>
        <dbReference type="ARBA" id="ARBA00004418"/>
    </source>
</evidence>
<dbReference type="GO" id="GO:0042597">
    <property type="term" value="C:periplasmic space"/>
    <property type="evidence" value="ECO:0007669"/>
    <property type="project" value="UniProtKB-SubCell"/>
</dbReference>
<dbReference type="CDD" id="cd04213">
    <property type="entry name" value="CuRO_CcO_Caa3_II"/>
    <property type="match status" value="1"/>
</dbReference>
<dbReference type="GO" id="GO:0016020">
    <property type="term" value="C:membrane"/>
    <property type="evidence" value="ECO:0007669"/>
    <property type="project" value="UniProtKB-SubCell"/>
</dbReference>
<name>A0A562R7B4_9BURK</name>
<feature type="domain" description="Cytochrome oxidase subunit II copper A binding" evidence="21">
    <location>
        <begin position="116"/>
        <end position="232"/>
    </location>
</feature>
<evidence type="ECO:0000256" key="14">
    <source>
        <dbReference type="ARBA" id="ARBA00023008"/>
    </source>
</evidence>
<feature type="transmembrane region" description="Helical" evidence="20">
    <location>
        <begin position="34"/>
        <end position="58"/>
    </location>
</feature>
<keyword evidence="24" id="KW-1185">Reference proteome</keyword>
<evidence type="ECO:0000256" key="20">
    <source>
        <dbReference type="SAM" id="Phobius"/>
    </source>
</evidence>
<dbReference type="InterPro" id="IPR014222">
    <property type="entry name" value="Cyt_c_oxidase_su2"/>
</dbReference>
<comment type="caution">
    <text evidence="23">The sequence shown here is derived from an EMBL/GenBank/DDBJ whole genome shotgun (WGS) entry which is preliminary data.</text>
</comment>
<feature type="domain" description="Cytochrome c" evidence="22">
    <location>
        <begin position="243"/>
        <end position="334"/>
    </location>
</feature>
<dbReference type="InterPro" id="IPR008972">
    <property type="entry name" value="Cupredoxin"/>
</dbReference>
<dbReference type="SUPFAM" id="SSF46626">
    <property type="entry name" value="Cytochrome c"/>
    <property type="match status" value="1"/>
</dbReference>
<dbReference type="RefSeq" id="WP_229474490.1">
    <property type="nucleotide sequence ID" value="NZ_VLLB01000005.1"/>
</dbReference>
<gene>
    <name evidence="23" type="ORF">IP91_03079</name>
</gene>
<dbReference type="InterPro" id="IPR045187">
    <property type="entry name" value="CcO_II"/>
</dbReference>
<evidence type="ECO:0000313" key="23">
    <source>
        <dbReference type="EMBL" id="TWI64310.1"/>
    </source>
</evidence>
<keyword evidence="6 19" id="KW-0349">Heme</keyword>
<keyword evidence="8 20" id="KW-0812">Transmembrane</keyword>
<evidence type="ECO:0000259" key="21">
    <source>
        <dbReference type="PROSITE" id="PS50857"/>
    </source>
</evidence>
<keyword evidence="15 20" id="KW-0472">Membrane</keyword>
<comment type="subcellular location">
    <subcellularLocation>
        <location evidence="1">Membrane</location>
        <topology evidence="1">Multi-pass membrane protein</topology>
    </subcellularLocation>
    <subcellularLocation>
        <location evidence="2">Periplasm</location>
    </subcellularLocation>
</comment>
<dbReference type="PROSITE" id="PS00078">
    <property type="entry name" value="COX2"/>
    <property type="match status" value="1"/>
</dbReference>
<dbReference type="NCBIfam" id="TIGR02866">
    <property type="entry name" value="CoxB"/>
    <property type="match status" value="1"/>
</dbReference>
<comment type="function">
    <text evidence="16">Subunits I and II form the functional core of the enzyme complex. Electrons originating in cytochrome c are transferred via heme a and Cu(A) to the binuclear center formed by heme a3 and Cu(B).</text>
</comment>
<evidence type="ECO:0000256" key="9">
    <source>
        <dbReference type="ARBA" id="ARBA00022723"/>
    </source>
</evidence>
<dbReference type="PROSITE" id="PS50857">
    <property type="entry name" value="COX2_CUA"/>
    <property type="match status" value="1"/>
</dbReference>
<dbReference type="PANTHER" id="PTHR22888:SF9">
    <property type="entry name" value="CYTOCHROME C OXIDASE SUBUNIT 2"/>
    <property type="match status" value="1"/>
</dbReference>
<evidence type="ECO:0000256" key="4">
    <source>
        <dbReference type="ARBA" id="ARBA00012949"/>
    </source>
</evidence>
<evidence type="ECO:0000256" key="1">
    <source>
        <dbReference type="ARBA" id="ARBA00004141"/>
    </source>
</evidence>
<evidence type="ECO:0000256" key="3">
    <source>
        <dbReference type="ARBA" id="ARBA00007866"/>
    </source>
</evidence>
<dbReference type="PANTHER" id="PTHR22888">
    <property type="entry name" value="CYTOCHROME C OXIDASE, SUBUNIT II"/>
    <property type="match status" value="1"/>
</dbReference>
<keyword evidence="12 20" id="KW-1133">Transmembrane helix</keyword>